<dbReference type="RefSeq" id="WP_283174109.1">
    <property type="nucleotide sequence ID" value="NZ_JAPNOA010000029.1"/>
</dbReference>
<dbReference type="AlphaFoldDB" id="A0A9X3EE32"/>
<gene>
    <name evidence="2" type="ORF">OUO13_11920</name>
</gene>
<reference evidence="2" key="1">
    <citation type="submission" date="2022-11" db="EMBL/GenBank/DDBJ databases">
        <title>Parathalassolutuus dongxingensis gen. nov., sp. nov., a novel member of family Oceanospirillaceae isolated from a coastal shrimp pond in Guangxi, China.</title>
        <authorList>
            <person name="Chen H."/>
        </authorList>
    </citation>
    <scope>NUCLEOTIDE SEQUENCE</scope>
    <source>
        <strain evidence="2">G-43</strain>
    </source>
</reference>
<protein>
    <submittedName>
        <fullName evidence="2">YacL family protein</fullName>
    </submittedName>
</protein>
<dbReference type="InterPro" id="IPR008249">
    <property type="entry name" value="UPF0231"/>
</dbReference>
<evidence type="ECO:0000313" key="2">
    <source>
        <dbReference type="EMBL" id="MCY0965898.1"/>
    </source>
</evidence>
<sequence length="121" mass="13913">MDHEFWFEGRKPIASVGDDLAAFGIWLTDEIGDDLKHLRALITTTELLMEGGLRDYRWQGKSMLLQLTRQEADVSAHTLYQDEDLHLEDESLSIQDFDQQAACGIEDFHELLLAWKDFIAS</sequence>
<organism evidence="2 3">
    <name type="scientific">Parathalassolituus penaei</name>
    <dbReference type="NCBI Taxonomy" id="2997323"/>
    <lineage>
        <taxon>Bacteria</taxon>
        <taxon>Pseudomonadati</taxon>
        <taxon>Pseudomonadota</taxon>
        <taxon>Gammaproteobacteria</taxon>
        <taxon>Oceanospirillales</taxon>
        <taxon>Oceanospirillaceae</taxon>
        <taxon>Parathalassolituus</taxon>
    </lineage>
</organism>
<name>A0A9X3EE32_9GAMM</name>
<comment type="similarity">
    <text evidence="1">Belongs to the UPF0231 family.</text>
</comment>
<evidence type="ECO:0000256" key="1">
    <source>
        <dbReference type="ARBA" id="ARBA00005367"/>
    </source>
</evidence>
<comment type="caution">
    <text evidence="2">The sequence shown here is derived from an EMBL/GenBank/DDBJ whole genome shotgun (WGS) entry which is preliminary data.</text>
</comment>
<dbReference type="Proteomes" id="UP001150830">
    <property type="component" value="Unassembled WGS sequence"/>
</dbReference>
<proteinExistence type="inferred from homology"/>
<evidence type="ECO:0000313" key="3">
    <source>
        <dbReference type="Proteomes" id="UP001150830"/>
    </source>
</evidence>
<accession>A0A9X3EE32</accession>
<dbReference type="Pfam" id="PF06062">
    <property type="entry name" value="UPF0231"/>
    <property type="match status" value="1"/>
</dbReference>
<dbReference type="EMBL" id="JAPNOA010000029">
    <property type="protein sequence ID" value="MCY0965898.1"/>
    <property type="molecule type" value="Genomic_DNA"/>
</dbReference>
<keyword evidence="3" id="KW-1185">Reference proteome</keyword>